<feature type="transmembrane region" description="Helical" evidence="1">
    <location>
        <begin position="12"/>
        <end position="45"/>
    </location>
</feature>
<sequence>MKRSPLLFSGGIVFLFGVFLALAGLPFSYIFIFSGLIMTVLGFFIAPPPSVEPEKGKKFCWYCYEMIPAEAGICPHCKLKQ</sequence>
<organism evidence="2">
    <name type="scientific">Caldiarchaeum subterraneum</name>
    <dbReference type="NCBI Taxonomy" id="311458"/>
    <lineage>
        <taxon>Archaea</taxon>
        <taxon>Nitrososphaerota</taxon>
        <taxon>Candidatus Caldarchaeales</taxon>
        <taxon>Candidatus Caldarchaeaceae</taxon>
        <taxon>Candidatus Caldarchaeum</taxon>
    </lineage>
</organism>
<protein>
    <submittedName>
        <fullName evidence="2">Uncharacterized protein</fullName>
    </submittedName>
</protein>
<keyword evidence="1" id="KW-1133">Transmembrane helix</keyword>
<proteinExistence type="predicted"/>
<gene>
    <name evidence="2" type="ORF">ENM31_05285</name>
</gene>
<dbReference type="AlphaFoldDB" id="A0A7J3VUR0"/>
<dbReference type="EMBL" id="DRXH01000181">
    <property type="protein sequence ID" value="HHM44690.1"/>
    <property type="molecule type" value="Genomic_DNA"/>
</dbReference>
<accession>A0A7J3VUR0</accession>
<evidence type="ECO:0000313" key="2">
    <source>
        <dbReference type="EMBL" id="HHM44690.1"/>
    </source>
</evidence>
<keyword evidence="1" id="KW-0812">Transmembrane</keyword>
<name>A0A7J3VUR0_CALS0</name>
<keyword evidence="1" id="KW-0472">Membrane</keyword>
<comment type="caution">
    <text evidence="2">The sequence shown here is derived from an EMBL/GenBank/DDBJ whole genome shotgun (WGS) entry which is preliminary data.</text>
</comment>
<evidence type="ECO:0000256" key="1">
    <source>
        <dbReference type="SAM" id="Phobius"/>
    </source>
</evidence>
<reference evidence="2" key="1">
    <citation type="journal article" date="2020" name="mSystems">
        <title>Genome- and Community-Level Interaction Insights into Carbon Utilization and Element Cycling Functions of Hydrothermarchaeota in Hydrothermal Sediment.</title>
        <authorList>
            <person name="Zhou Z."/>
            <person name="Liu Y."/>
            <person name="Xu W."/>
            <person name="Pan J."/>
            <person name="Luo Z.H."/>
            <person name="Li M."/>
        </authorList>
    </citation>
    <scope>NUCLEOTIDE SEQUENCE [LARGE SCALE GENOMIC DNA]</scope>
    <source>
        <strain evidence="2">SpSt-1074</strain>
    </source>
</reference>